<dbReference type="CDD" id="cd06579">
    <property type="entry name" value="TM_PBP1_transp_AraH_like"/>
    <property type="match status" value="1"/>
</dbReference>
<dbReference type="EMBL" id="BAAAJE010000001">
    <property type="protein sequence ID" value="GAA1125691.1"/>
    <property type="molecule type" value="Genomic_DNA"/>
</dbReference>
<reference evidence="11 12" key="1">
    <citation type="journal article" date="2019" name="Int. J. Syst. Evol. Microbiol.">
        <title>The Global Catalogue of Microorganisms (GCM) 10K type strain sequencing project: providing services to taxonomists for standard genome sequencing and annotation.</title>
        <authorList>
            <consortium name="The Broad Institute Genomics Platform"/>
            <consortium name="The Broad Institute Genome Sequencing Center for Infectious Disease"/>
            <person name="Wu L."/>
            <person name="Ma J."/>
        </authorList>
    </citation>
    <scope>NUCLEOTIDE SEQUENCE [LARGE SCALE GENOMIC DNA]</scope>
    <source>
        <strain evidence="11 12">JCM 11813</strain>
    </source>
</reference>
<keyword evidence="7 10" id="KW-0472">Membrane</keyword>
<protein>
    <recommendedName>
        <fullName evidence="8">Autoinducer 2 import system permease protein LsrD</fullName>
    </recommendedName>
</protein>
<dbReference type="PANTHER" id="PTHR32196">
    <property type="entry name" value="ABC TRANSPORTER PERMEASE PROTEIN YPHD-RELATED-RELATED"/>
    <property type="match status" value="1"/>
</dbReference>
<evidence type="ECO:0000256" key="6">
    <source>
        <dbReference type="ARBA" id="ARBA00022989"/>
    </source>
</evidence>
<evidence type="ECO:0000256" key="5">
    <source>
        <dbReference type="ARBA" id="ARBA00022692"/>
    </source>
</evidence>
<feature type="transmembrane region" description="Helical" evidence="10">
    <location>
        <begin position="106"/>
        <end position="125"/>
    </location>
</feature>
<feature type="transmembrane region" description="Helical" evidence="10">
    <location>
        <begin position="132"/>
        <end position="152"/>
    </location>
</feature>
<proteinExistence type="predicted"/>
<name>A0ABN1U9Q5_9ACTN</name>
<dbReference type="RefSeq" id="WP_343904797.1">
    <property type="nucleotide sequence ID" value="NZ_BAAAJE010000001.1"/>
</dbReference>
<keyword evidence="3" id="KW-1003">Cell membrane</keyword>
<evidence type="ECO:0000313" key="12">
    <source>
        <dbReference type="Proteomes" id="UP001499979"/>
    </source>
</evidence>
<feature type="transmembrane region" description="Helical" evidence="10">
    <location>
        <begin position="279"/>
        <end position="296"/>
    </location>
</feature>
<dbReference type="Proteomes" id="UP001499979">
    <property type="component" value="Unassembled WGS sequence"/>
</dbReference>
<feature type="transmembrane region" description="Helical" evidence="10">
    <location>
        <begin position="225"/>
        <end position="244"/>
    </location>
</feature>
<feature type="region of interest" description="Disordered" evidence="9">
    <location>
        <begin position="337"/>
        <end position="380"/>
    </location>
</feature>
<feature type="transmembrane region" description="Helical" evidence="10">
    <location>
        <begin position="20"/>
        <end position="41"/>
    </location>
</feature>
<dbReference type="Pfam" id="PF02653">
    <property type="entry name" value="BPD_transp_2"/>
    <property type="match status" value="1"/>
</dbReference>
<evidence type="ECO:0000256" key="10">
    <source>
        <dbReference type="SAM" id="Phobius"/>
    </source>
</evidence>
<keyword evidence="5 10" id="KW-0812">Transmembrane</keyword>
<comment type="subcellular location">
    <subcellularLocation>
        <location evidence="1">Cell membrane</location>
        <topology evidence="1">Multi-pass membrane protein</topology>
    </subcellularLocation>
</comment>
<feature type="transmembrane region" description="Helical" evidence="10">
    <location>
        <begin position="256"/>
        <end position="272"/>
    </location>
</feature>
<evidence type="ECO:0000256" key="4">
    <source>
        <dbReference type="ARBA" id="ARBA00022519"/>
    </source>
</evidence>
<accession>A0ABN1U9Q5</accession>
<evidence type="ECO:0000313" key="11">
    <source>
        <dbReference type="EMBL" id="GAA1125691.1"/>
    </source>
</evidence>
<dbReference type="PANTHER" id="PTHR32196:SF71">
    <property type="entry name" value="AUTOINDUCER 2 IMPORT SYSTEM PERMEASE PROTEIN LSRD"/>
    <property type="match status" value="1"/>
</dbReference>
<evidence type="ECO:0000256" key="9">
    <source>
        <dbReference type="SAM" id="MobiDB-lite"/>
    </source>
</evidence>
<evidence type="ECO:0000256" key="8">
    <source>
        <dbReference type="ARBA" id="ARBA00039381"/>
    </source>
</evidence>
<evidence type="ECO:0000256" key="7">
    <source>
        <dbReference type="ARBA" id="ARBA00023136"/>
    </source>
</evidence>
<keyword evidence="4" id="KW-0997">Cell inner membrane</keyword>
<sequence>MNRASTPSHAAGEALRRRVLADPSIGILSLLAIASIVMSIVEPTFATEGNVTNIVNTMMTVSFLAIGMTVVLIAGGLDLSVGAVMGLCAGVAANLLTQGLSMPVAFAGALAVGAGIGLANGLLITKLGIPDFIATLAMMGIAGGVLLYWTAGVPILGYMNQTYYYIGGLTRIAGPITFPMILVVVIAVAVGLLLGRTRFGMMFYAVGSSPTGALHAGVRVDRVKIAAYVVSGLMAAVAGIHIAGRTTTVPPLIGNGYEITAIAAAVIGGASLTGGKGHVFGALVGALTLTMTRNIINLTGVESSWQAVVTGLVLILAVAANQAWTVLRARSRTKALAKGSAATSPPLASRTSRVHHPSPTPDDGVGSDAPAAERRPETIA</sequence>
<dbReference type="InterPro" id="IPR001851">
    <property type="entry name" value="ABC_transp_permease"/>
</dbReference>
<keyword evidence="6 10" id="KW-1133">Transmembrane helix</keyword>
<feature type="transmembrane region" description="Helical" evidence="10">
    <location>
        <begin position="172"/>
        <end position="194"/>
    </location>
</feature>
<gene>
    <name evidence="11" type="ORF">GCM10009606_01730</name>
</gene>
<evidence type="ECO:0000256" key="2">
    <source>
        <dbReference type="ARBA" id="ARBA00022448"/>
    </source>
</evidence>
<keyword evidence="2" id="KW-0813">Transport</keyword>
<comment type="caution">
    <text evidence="11">The sequence shown here is derived from an EMBL/GenBank/DDBJ whole genome shotgun (WGS) entry which is preliminary data.</text>
</comment>
<feature type="compositionally biased region" description="Basic and acidic residues" evidence="9">
    <location>
        <begin position="371"/>
        <end position="380"/>
    </location>
</feature>
<feature type="transmembrane region" description="Helical" evidence="10">
    <location>
        <begin position="53"/>
        <end position="74"/>
    </location>
</feature>
<keyword evidence="12" id="KW-1185">Reference proteome</keyword>
<feature type="transmembrane region" description="Helical" evidence="10">
    <location>
        <begin position="308"/>
        <end position="327"/>
    </location>
</feature>
<evidence type="ECO:0000256" key="1">
    <source>
        <dbReference type="ARBA" id="ARBA00004651"/>
    </source>
</evidence>
<organism evidence="11 12">
    <name type="scientific">Nocardioides aquiterrae</name>
    <dbReference type="NCBI Taxonomy" id="203799"/>
    <lineage>
        <taxon>Bacteria</taxon>
        <taxon>Bacillati</taxon>
        <taxon>Actinomycetota</taxon>
        <taxon>Actinomycetes</taxon>
        <taxon>Propionibacteriales</taxon>
        <taxon>Nocardioidaceae</taxon>
        <taxon>Nocardioides</taxon>
    </lineage>
</organism>
<evidence type="ECO:0000256" key="3">
    <source>
        <dbReference type="ARBA" id="ARBA00022475"/>
    </source>
</evidence>